<sequence length="202" mass="22749">FLSTAYTQHRNTYEMSKEQAEKDIISAAATRGLQVCIIKPAIIIGSKENPGTDQTINHVALSMAKVHRRAEASRRRVQDTLALPPLVLGFRVKGDPQATLNVIPVEVVADEIARLRWSGTFYITNPNPPLLREVADEIGQALHLNIQILNEFRASPPEKLLEKLIKPFLVYMQGEPHFPTIVPRNFKLPQDHIRDMVTAFLN</sequence>
<feature type="domain" description="Thioester reductase (TE)" evidence="1">
    <location>
        <begin position="6"/>
        <end position="110"/>
    </location>
</feature>
<dbReference type="InterPro" id="IPR013120">
    <property type="entry name" value="FAR_NAD-bd"/>
</dbReference>
<name>X1DZY5_9ZZZZ</name>
<dbReference type="SUPFAM" id="SSF51735">
    <property type="entry name" value="NAD(P)-binding Rossmann-fold domains"/>
    <property type="match status" value="1"/>
</dbReference>
<dbReference type="Pfam" id="PF07993">
    <property type="entry name" value="NAD_binding_4"/>
    <property type="match status" value="1"/>
</dbReference>
<evidence type="ECO:0000259" key="1">
    <source>
        <dbReference type="Pfam" id="PF07993"/>
    </source>
</evidence>
<feature type="non-terminal residue" evidence="2">
    <location>
        <position position="1"/>
    </location>
</feature>
<dbReference type="Gene3D" id="3.40.50.720">
    <property type="entry name" value="NAD(P)-binding Rossmann-like Domain"/>
    <property type="match status" value="1"/>
</dbReference>
<accession>X1DZY5</accession>
<proteinExistence type="predicted"/>
<dbReference type="InterPro" id="IPR036291">
    <property type="entry name" value="NAD(P)-bd_dom_sf"/>
</dbReference>
<protein>
    <recommendedName>
        <fullName evidence="1">Thioester reductase (TE) domain-containing protein</fullName>
    </recommendedName>
</protein>
<organism evidence="2">
    <name type="scientific">marine sediment metagenome</name>
    <dbReference type="NCBI Taxonomy" id="412755"/>
    <lineage>
        <taxon>unclassified sequences</taxon>
        <taxon>metagenomes</taxon>
        <taxon>ecological metagenomes</taxon>
    </lineage>
</organism>
<evidence type="ECO:0000313" key="2">
    <source>
        <dbReference type="EMBL" id="GAH26576.1"/>
    </source>
</evidence>
<dbReference type="AlphaFoldDB" id="X1DZY5"/>
<reference evidence="2" key="1">
    <citation type="journal article" date="2014" name="Front. Microbiol.">
        <title>High frequency of phylogenetically diverse reductive dehalogenase-homologous genes in deep subseafloor sedimentary metagenomes.</title>
        <authorList>
            <person name="Kawai M."/>
            <person name="Futagami T."/>
            <person name="Toyoda A."/>
            <person name="Takaki Y."/>
            <person name="Nishi S."/>
            <person name="Hori S."/>
            <person name="Arai W."/>
            <person name="Tsubouchi T."/>
            <person name="Morono Y."/>
            <person name="Uchiyama I."/>
            <person name="Ito T."/>
            <person name="Fujiyama A."/>
            <person name="Inagaki F."/>
            <person name="Takami H."/>
        </authorList>
    </citation>
    <scope>NUCLEOTIDE SEQUENCE</scope>
    <source>
        <strain evidence="2">Expedition CK06-06</strain>
    </source>
</reference>
<comment type="caution">
    <text evidence="2">The sequence shown here is derived from an EMBL/GenBank/DDBJ whole genome shotgun (WGS) entry which is preliminary data.</text>
</comment>
<gene>
    <name evidence="2" type="ORF">S03H2_05513</name>
</gene>
<dbReference type="EMBL" id="BARU01002310">
    <property type="protein sequence ID" value="GAH26576.1"/>
    <property type="molecule type" value="Genomic_DNA"/>
</dbReference>